<sequence>MHSLEASAITRCLCLPKAWLRYHDAMYQLEGRLNVNVASRVDFKWSDISGKSNKSKFLLDVNFFFIEESSLKFERSNVLFCYGAAHSQLGESCRPNCENSLQQALKSFKVSTI</sequence>
<protein>
    <submittedName>
        <fullName evidence="1">Uncharacterized protein</fullName>
    </submittedName>
</protein>
<dbReference type="EMBL" id="UZAL01006399">
    <property type="protein sequence ID" value="VDO95911.1"/>
    <property type="molecule type" value="Genomic_DNA"/>
</dbReference>
<dbReference type="InterPro" id="IPR038499">
    <property type="entry name" value="BRO1_sf"/>
</dbReference>
<name>A0A183NN02_9TREM</name>
<reference evidence="1 2" key="1">
    <citation type="submission" date="2018-11" db="EMBL/GenBank/DDBJ databases">
        <authorList>
            <consortium name="Pathogen Informatics"/>
        </authorList>
    </citation>
    <scope>NUCLEOTIDE SEQUENCE [LARGE SCALE GENOMIC DNA]</scope>
    <source>
        <strain>Denwood</strain>
        <strain evidence="2">Zambia</strain>
    </source>
</reference>
<proteinExistence type="predicted"/>
<accession>A0A183NN02</accession>
<dbReference type="InterPro" id="IPR004328">
    <property type="entry name" value="BRO1_dom"/>
</dbReference>
<dbReference type="Proteomes" id="UP000269396">
    <property type="component" value="Unassembled WGS sequence"/>
</dbReference>
<evidence type="ECO:0000313" key="1">
    <source>
        <dbReference type="EMBL" id="VDO95911.1"/>
    </source>
</evidence>
<dbReference type="Gene3D" id="1.25.40.280">
    <property type="entry name" value="alix/aip1 like domains"/>
    <property type="match status" value="1"/>
</dbReference>
<organism evidence="1 2">
    <name type="scientific">Schistosoma mattheei</name>
    <dbReference type="NCBI Taxonomy" id="31246"/>
    <lineage>
        <taxon>Eukaryota</taxon>
        <taxon>Metazoa</taxon>
        <taxon>Spiralia</taxon>
        <taxon>Lophotrochozoa</taxon>
        <taxon>Platyhelminthes</taxon>
        <taxon>Trematoda</taxon>
        <taxon>Digenea</taxon>
        <taxon>Strigeidida</taxon>
        <taxon>Schistosomatoidea</taxon>
        <taxon>Schistosomatidae</taxon>
        <taxon>Schistosoma</taxon>
    </lineage>
</organism>
<evidence type="ECO:0000313" key="2">
    <source>
        <dbReference type="Proteomes" id="UP000269396"/>
    </source>
</evidence>
<dbReference type="STRING" id="31246.A0A183NN02"/>
<dbReference type="Pfam" id="PF03097">
    <property type="entry name" value="BRO1"/>
    <property type="match status" value="1"/>
</dbReference>
<gene>
    <name evidence="1" type="ORF">SMTD_LOCUS3488</name>
</gene>
<keyword evidence="2" id="KW-1185">Reference proteome</keyword>
<dbReference type="AlphaFoldDB" id="A0A183NN02"/>